<proteinExistence type="predicted"/>
<reference evidence="2" key="1">
    <citation type="journal article" date="2015" name="Nature">
        <title>Complex archaea that bridge the gap between prokaryotes and eukaryotes.</title>
        <authorList>
            <person name="Spang A."/>
            <person name="Saw J.H."/>
            <person name="Jorgensen S.L."/>
            <person name="Zaremba-Niedzwiedzka K."/>
            <person name="Martijn J."/>
            <person name="Lind A.E."/>
            <person name="van Eijk R."/>
            <person name="Schleper C."/>
            <person name="Guy L."/>
            <person name="Ettema T.J."/>
        </authorList>
    </citation>
    <scope>NUCLEOTIDE SEQUENCE</scope>
</reference>
<protein>
    <submittedName>
        <fullName evidence="2">Uncharacterized protein</fullName>
    </submittedName>
</protein>
<comment type="caution">
    <text evidence="2">The sequence shown here is derived from an EMBL/GenBank/DDBJ whole genome shotgun (WGS) entry which is preliminary data.</text>
</comment>
<gene>
    <name evidence="2" type="ORF">LCGC14_1749400</name>
</gene>
<name>A0A0F9H4E2_9ZZZZ</name>
<feature type="non-terminal residue" evidence="2">
    <location>
        <position position="1"/>
    </location>
</feature>
<feature type="compositionally biased region" description="Acidic residues" evidence="1">
    <location>
        <begin position="116"/>
        <end position="125"/>
    </location>
</feature>
<dbReference type="EMBL" id="LAZR01016116">
    <property type="protein sequence ID" value="KKM05899.1"/>
    <property type="molecule type" value="Genomic_DNA"/>
</dbReference>
<evidence type="ECO:0000256" key="1">
    <source>
        <dbReference type="SAM" id="MobiDB-lite"/>
    </source>
</evidence>
<dbReference type="AlphaFoldDB" id="A0A0F9H4E2"/>
<accession>A0A0F9H4E2</accession>
<evidence type="ECO:0000313" key="2">
    <source>
        <dbReference type="EMBL" id="KKM05899.1"/>
    </source>
</evidence>
<feature type="region of interest" description="Disordered" evidence="1">
    <location>
        <begin position="112"/>
        <end position="134"/>
    </location>
</feature>
<organism evidence="2">
    <name type="scientific">marine sediment metagenome</name>
    <dbReference type="NCBI Taxonomy" id="412755"/>
    <lineage>
        <taxon>unclassified sequences</taxon>
        <taxon>metagenomes</taxon>
        <taxon>ecological metagenomes</taxon>
    </lineage>
</organism>
<sequence length="134" mass="13927">CYTVFNVDVSAVVRDAFAGKFMDMQEAQALAGGEDVRTVSYSPSPAKSLMALARGGGIVEGVWLVRTVGGNRDIHKLPKDDAAKAKLVDQLDTQSLAMLLGQAISAIIGQGSSDSALDEVVDEAGESPTSADGR</sequence>